<evidence type="ECO:0000259" key="2">
    <source>
        <dbReference type="Pfam" id="PF13490"/>
    </source>
</evidence>
<evidence type="ECO:0000313" key="4">
    <source>
        <dbReference type="Proteomes" id="UP000776276"/>
    </source>
</evidence>
<organism evidence="3 4">
    <name type="scientific">Sphingomonas quercus</name>
    <dbReference type="NCBI Taxonomy" id="2842451"/>
    <lineage>
        <taxon>Bacteria</taxon>
        <taxon>Pseudomonadati</taxon>
        <taxon>Pseudomonadota</taxon>
        <taxon>Alphaproteobacteria</taxon>
        <taxon>Sphingomonadales</taxon>
        <taxon>Sphingomonadaceae</taxon>
        <taxon>Sphingomonas</taxon>
    </lineage>
</organism>
<keyword evidence="4" id="KW-1185">Reference proteome</keyword>
<dbReference type="EMBL" id="JAHKRT010000004">
    <property type="protein sequence ID" value="MBU3078109.1"/>
    <property type="molecule type" value="Genomic_DNA"/>
</dbReference>
<evidence type="ECO:0000313" key="3">
    <source>
        <dbReference type="EMBL" id="MBU3078109.1"/>
    </source>
</evidence>
<accession>A0ABS6BIV1</accession>
<dbReference type="InterPro" id="IPR027383">
    <property type="entry name" value="Znf_put"/>
</dbReference>
<feature type="transmembrane region" description="Helical" evidence="1">
    <location>
        <begin position="113"/>
        <end position="135"/>
    </location>
</feature>
<keyword evidence="1" id="KW-0812">Transmembrane</keyword>
<dbReference type="Pfam" id="PF13490">
    <property type="entry name" value="zf-HC2"/>
    <property type="match status" value="1"/>
</dbReference>
<comment type="caution">
    <text evidence="3">The sequence shown here is derived from an EMBL/GenBank/DDBJ whole genome shotgun (WGS) entry which is preliminary data.</text>
</comment>
<dbReference type="Proteomes" id="UP000776276">
    <property type="component" value="Unassembled WGS sequence"/>
</dbReference>
<dbReference type="RefSeq" id="WP_216323736.1">
    <property type="nucleotide sequence ID" value="NZ_JAHKRT010000004.1"/>
</dbReference>
<gene>
    <name evidence="3" type="ORF">KOF26_09545</name>
</gene>
<reference evidence="3 4" key="1">
    <citation type="submission" date="2021-06" db="EMBL/GenBank/DDBJ databases">
        <title>Sphingomonas sp. XMGL2, whole genome shotgun sequencing project.</title>
        <authorList>
            <person name="Zhao G."/>
            <person name="Shen L."/>
        </authorList>
    </citation>
    <scope>NUCLEOTIDE SEQUENCE [LARGE SCALE GENOMIC DNA]</scope>
    <source>
        <strain evidence="3 4">XMGL2</strain>
    </source>
</reference>
<protein>
    <submittedName>
        <fullName evidence="3">Zf-HC2 domain-containing protein</fullName>
    </submittedName>
</protein>
<sequence length="225" mass="23241">MVSILPLRGRPHDQVRQLLAWYVNGTLTAPETAMVEAHLAACAECRAELAAEQALAGAVKDIPVVAGDGWAAMAARIAAGETPAGDDDDDDDLADIAADRRNMPVPFLKRRVAMGWVVAAPLAAACAAGMIVAALPERAAAPATYIALGTAPAARPGNLLLQFRPDTREARVRALIGAAGARLVDGPTATGAYVLRVDPERRPAAVRLLGGAPEVTLAQPIDPGP</sequence>
<keyword evidence="1" id="KW-0472">Membrane</keyword>
<name>A0ABS6BIV1_9SPHN</name>
<keyword evidence="1" id="KW-1133">Transmembrane helix</keyword>
<feature type="domain" description="Putative zinc-finger" evidence="2">
    <location>
        <begin position="14"/>
        <end position="46"/>
    </location>
</feature>
<proteinExistence type="predicted"/>
<evidence type="ECO:0000256" key="1">
    <source>
        <dbReference type="SAM" id="Phobius"/>
    </source>
</evidence>